<dbReference type="InterPro" id="IPR001375">
    <property type="entry name" value="Peptidase_S9_cat"/>
</dbReference>
<dbReference type="Pfam" id="PF02897">
    <property type="entry name" value="Peptidase_S9_N"/>
    <property type="match status" value="1"/>
</dbReference>
<feature type="region of interest" description="Disordered" evidence="7">
    <location>
        <begin position="1"/>
        <end position="35"/>
    </location>
</feature>
<evidence type="ECO:0000256" key="4">
    <source>
        <dbReference type="ARBA" id="ARBA00022825"/>
    </source>
</evidence>
<protein>
    <recommendedName>
        <fullName evidence="6">Prolyl endopeptidase</fullName>
        <ecNumber evidence="6">3.4.21.-</ecNumber>
    </recommendedName>
</protein>
<dbReference type="Gene3D" id="3.40.50.1820">
    <property type="entry name" value="alpha/beta hydrolase"/>
    <property type="match status" value="2"/>
</dbReference>
<name>A0ABR4NK31_9FUNG</name>
<evidence type="ECO:0000313" key="10">
    <source>
        <dbReference type="EMBL" id="KAL2919872.1"/>
    </source>
</evidence>
<dbReference type="InterPro" id="IPR051543">
    <property type="entry name" value="Serine_Peptidase_S9A"/>
</dbReference>
<dbReference type="PRINTS" id="PR00862">
    <property type="entry name" value="PROLIGOPTASE"/>
</dbReference>
<evidence type="ECO:0000256" key="7">
    <source>
        <dbReference type="SAM" id="MobiDB-lite"/>
    </source>
</evidence>
<dbReference type="PANTHER" id="PTHR11757">
    <property type="entry name" value="PROTEASE FAMILY S9A OLIGOPEPTIDASE"/>
    <property type="match status" value="1"/>
</dbReference>
<comment type="caution">
    <text evidence="10">The sequence shown here is derived from an EMBL/GenBank/DDBJ whole genome shotgun (WGS) entry which is preliminary data.</text>
</comment>
<comment type="function">
    <text evidence="5">Serine peptidase whose precise substrate specificity remains unclear. Does not cleave peptides after a arginine or lysine residue. Regulates trans-Golgi network morphology and sorting by regulating the membrane binding of the AP-1 complex. May play a role in the regulation of synaptic vesicle exocytosis.</text>
</comment>
<comment type="similarity">
    <text evidence="1 6">Belongs to the peptidase S9A family.</text>
</comment>
<gene>
    <name evidence="10" type="ORF">HK105_200789</name>
</gene>
<evidence type="ECO:0000256" key="5">
    <source>
        <dbReference type="ARBA" id="ARBA00045448"/>
    </source>
</evidence>
<feature type="domain" description="Peptidase S9A N-terminal" evidence="9">
    <location>
        <begin position="51"/>
        <end position="307"/>
    </location>
</feature>
<proteinExistence type="inferred from homology"/>
<evidence type="ECO:0000256" key="2">
    <source>
        <dbReference type="ARBA" id="ARBA00022670"/>
    </source>
</evidence>
<sequence length="683" mass="74213">MPPSGRPGIRPTAQITSTTGDTPWVAPAAGTNPPTRLLTPARPDASHRNWNQETRQVLSAELARTRTLAEELAPLAARLREEMRSTIPSSLPPVSSAIVDDYEYVTDHEHGATVMRRRRLGGQFETILDSRWLGAGARGAVIGKALVSDDHGALAYVQMRPQDEQGTLVVKRLGGSGLADRFAAMAARLPRVRNVFNFVWSSDSRHILFTRLDSTLRSRDVLRVDTHDAALAETLLFREHDPRFFVDVTRSKDKSCILINSNATDTSEIRIVAADAAEPNLLVQREQGIQCFADILADSVFTLHTKVGGEFVLSRQPYNQSSHTQLDLAAGQIVAAPGPHECIENVELTSTTAVLTMRTGGTQFIRCDPASRSIRFTYSTPFVSEAACELDLASNKLSVLSRARPLAPTSKWTARSMRVPSSDGSCEIPVTLLHARDLPADRAHPCVVLGYGAYGVSVTAEFRLELMPLLARGVVVAMAHLRGGGELGVQWHRMGRGENKTKSFADLADVVDTLVRDGIADASRIGGVGTSAGGLLFAATMNQRPEMFKALVLRVPFLDPLAAMMHTDSPLASGEVLEWGDPRTDPSALERIAAFSPCSNIPTGSRFPRASVLATAGVDDQRVPPWHALRFVVRMCKASPSPPDCRAFFQLYSGRGHLYGSGDKTDELALECAFLLRELGVED</sequence>
<dbReference type="EMBL" id="JADGIZ020000002">
    <property type="protein sequence ID" value="KAL2919872.1"/>
    <property type="molecule type" value="Genomic_DNA"/>
</dbReference>
<dbReference type="EC" id="3.4.21.-" evidence="6"/>
<dbReference type="PANTHER" id="PTHR11757:SF19">
    <property type="entry name" value="PROLYL ENDOPEPTIDASE-LIKE"/>
    <property type="match status" value="1"/>
</dbReference>
<evidence type="ECO:0000256" key="1">
    <source>
        <dbReference type="ARBA" id="ARBA00005228"/>
    </source>
</evidence>
<keyword evidence="11" id="KW-1185">Reference proteome</keyword>
<feature type="domain" description="Peptidase S9 prolyl oligopeptidase catalytic" evidence="8">
    <location>
        <begin position="462"/>
        <end position="680"/>
    </location>
</feature>
<keyword evidence="2 6" id="KW-0645">Protease</keyword>
<accession>A0ABR4NK31</accession>
<evidence type="ECO:0000256" key="6">
    <source>
        <dbReference type="RuleBase" id="RU368024"/>
    </source>
</evidence>
<evidence type="ECO:0000259" key="9">
    <source>
        <dbReference type="Pfam" id="PF02897"/>
    </source>
</evidence>
<dbReference type="InterPro" id="IPR002470">
    <property type="entry name" value="Peptidase_S9A"/>
</dbReference>
<dbReference type="Gene3D" id="2.130.10.120">
    <property type="entry name" value="Prolyl oligopeptidase, N-terminal domain"/>
    <property type="match status" value="2"/>
</dbReference>
<evidence type="ECO:0000259" key="8">
    <source>
        <dbReference type="Pfam" id="PF00326"/>
    </source>
</evidence>
<dbReference type="InterPro" id="IPR029058">
    <property type="entry name" value="AB_hydrolase_fold"/>
</dbReference>
<evidence type="ECO:0000256" key="3">
    <source>
        <dbReference type="ARBA" id="ARBA00022801"/>
    </source>
</evidence>
<dbReference type="Pfam" id="PF00326">
    <property type="entry name" value="Peptidase_S9"/>
    <property type="match status" value="1"/>
</dbReference>
<evidence type="ECO:0000313" key="11">
    <source>
        <dbReference type="Proteomes" id="UP001527925"/>
    </source>
</evidence>
<keyword evidence="3 6" id="KW-0378">Hydrolase</keyword>
<keyword evidence="4 6" id="KW-0720">Serine protease</keyword>
<organism evidence="10 11">
    <name type="scientific">Polyrhizophydium stewartii</name>
    <dbReference type="NCBI Taxonomy" id="2732419"/>
    <lineage>
        <taxon>Eukaryota</taxon>
        <taxon>Fungi</taxon>
        <taxon>Fungi incertae sedis</taxon>
        <taxon>Chytridiomycota</taxon>
        <taxon>Chytridiomycota incertae sedis</taxon>
        <taxon>Chytridiomycetes</taxon>
        <taxon>Rhizophydiales</taxon>
        <taxon>Rhizophydiales incertae sedis</taxon>
        <taxon>Polyrhizophydium</taxon>
    </lineage>
</organism>
<dbReference type="Proteomes" id="UP001527925">
    <property type="component" value="Unassembled WGS sequence"/>
</dbReference>
<dbReference type="InterPro" id="IPR023302">
    <property type="entry name" value="Pept_S9A_N"/>
</dbReference>
<dbReference type="SUPFAM" id="SSF50993">
    <property type="entry name" value="Peptidase/esterase 'gauge' domain"/>
    <property type="match status" value="1"/>
</dbReference>
<reference evidence="10 11" key="1">
    <citation type="submission" date="2023-09" db="EMBL/GenBank/DDBJ databases">
        <title>Pangenome analysis of Batrachochytrium dendrobatidis and related Chytrids.</title>
        <authorList>
            <person name="Yacoub M.N."/>
            <person name="Stajich J.E."/>
            <person name="James T.Y."/>
        </authorList>
    </citation>
    <scope>NUCLEOTIDE SEQUENCE [LARGE SCALE GENOMIC DNA]</scope>
    <source>
        <strain evidence="10 11">JEL0888</strain>
    </source>
</reference>
<dbReference type="SUPFAM" id="SSF53474">
    <property type="entry name" value="alpha/beta-Hydrolases"/>
    <property type="match status" value="1"/>
</dbReference>